<proteinExistence type="predicted"/>
<organism evidence="1">
    <name type="scientific">uncultured Caudovirales phage</name>
    <dbReference type="NCBI Taxonomy" id="2100421"/>
    <lineage>
        <taxon>Viruses</taxon>
        <taxon>Duplodnaviria</taxon>
        <taxon>Heunggongvirae</taxon>
        <taxon>Uroviricota</taxon>
        <taxon>Caudoviricetes</taxon>
        <taxon>Peduoviridae</taxon>
        <taxon>Maltschvirus</taxon>
        <taxon>Maltschvirus maltsch</taxon>
    </lineage>
</organism>
<protein>
    <submittedName>
        <fullName evidence="1">Uncharacterized protein</fullName>
    </submittedName>
</protein>
<reference evidence="1" key="1">
    <citation type="submission" date="2020-05" db="EMBL/GenBank/DDBJ databases">
        <authorList>
            <person name="Chiriac C."/>
            <person name="Salcher M."/>
            <person name="Ghai R."/>
            <person name="Kavagutti S V."/>
        </authorList>
    </citation>
    <scope>NUCLEOTIDE SEQUENCE</scope>
</reference>
<evidence type="ECO:0000313" key="1">
    <source>
        <dbReference type="EMBL" id="CAB5217687.1"/>
    </source>
</evidence>
<name>A0A6J7WIX4_9CAUD</name>
<gene>
    <name evidence="1" type="ORF">UFOVP207_17</name>
</gene>
<sequence length="45" mass="5440">MIELLTGLLICWICNTLEKERKTLKRIRDAKEKLFSDDRIKYENV</sequence>
<dbReference type="EMBL" id="LR798256">
    <property type="protein sequence ID" value="CAB5217687.1"/>
    <property type="molecule type" value="Genomic_DNA"/>
</dbReference>
<accession>A0A6J7WIX4</accession>